<feature type="coiled-coil region" evidence="7">
    <location>
        <begin position="92"/>
        <end position="138"/>
    </location>
</feature>
<evidence type="ECO:0000256" key="2">
    <source>
        <dbReference type="ARBA" id="ARBA00022527"/>
    </source>
</evidence>
<reference evidence="8 9" key="1">
    <citation type="journal article" date="2021" name="BMC Biol.">
        <title>Horizontally acquired antibacterial genes associated with adaptive radiation of ladybird beetles.</title>
        <authorList>
            <person name="Li H.S."/>
            <person name="Tang X.F."/>
            <person name="Huang Y.H."/>
            <person name="Xu Z.Y."/>
            <person name="Chen M.L."/>
            <person name="Du X.Y."/>
            <person name="Qiu B.Y."/>
            <person name="Chen P.T."/>
            <person name="Zhang W."/>
            <person name="Slipinski A."/>
            <person name="Escalona H.E."/>
            <person name="Waterhouse R.M."/>
            <person name="Zwick A."/>
            <person name="Pang H."/>
        </authorList>
    </citation>
    <scope>NUCLEOTIDE SEQUENCE [LARGE SCALE GENOMIC DNA]</scope>
    <source>
        <strain evidence="8">SYSU2018</strain>
    </source>
</reference>
<dbReference type="PANTHER" id="PTHR46716:SF1">
    <property type="entry name" value="MITOGEN-ACTIVATED PROTEIN KINASE KINASE KINASE 7"/>
    <property type="match status" value="1"/>
</dbReference>
<keyword evidence="6" id="KW-0067">ATP-binding</keyword>
<gene>
    <name evidence="8" type="ORF">HHI36_016038</name>
</gene>
<keyword evidence="2" id="KW-0723">Serine/threonine-protein kinase</keyword>
<evidence type="ECO:0000256" key="1">
    <source>
        <dbReference type="ARBA" id="ARBA00006529"/>
    </source>
</evidence>
<dbReference type="PANTHER" id="PTHR46716">
    <property type="entry name" value="MITOGEN-ACTIVATED PROTEIN KINASE KINASE KINASE 7"/>
    <property type="match status" value="1"/>
</dbReference>
<dbReference type="AlphaFoldDB" id="A0ABD2N7K9"/>
<dbReference type="GO" id="GO:0005524">
    <property type="term" value="F:ATP binding"/>
    <property type="evidence" value="ECO:0007669"/>
    <property type="project" value="UniProtKB-KW"/>
</dbReference>
<protein>
    <recommendedName>
        <fullName evidence="10">Mitogen-activated protein kinase kinase kinase</fullName>
    </recommendedName>
</protein>
<keyword evidence="3" id="KW-0808">Transferase</keyword>
<sequence length="160" mass="18515">MKTLFYTLQFLKLENDTNEFNESKDEISSNSAIQSTMQPAGFSLADDKSNTDADLENFFPFLDSPLRPATPDMNDPRSVAFYEEHKQLAKEYFKVQSELLMLESQLKQHQQQEESESLAKLQNEYESLVLLKNFLTQSTVNNMENRMSADGREVLNRSDR</sequence>
<dbReference type="EMBL" id="JABFTP020000062">
    <property type="protein sequence ID" value="KAL3274658.1"/>
    <property type="molecule type" value="Genomic_DNA"/>
</dbReference>
<evidence type="ECO:0000256" key="4">
    <source>
        <dbReference type="ARBA" id="ARBA00022741"/>
    </source>
</evidence>
<name>A0ABD2N7K9_9CUCU</name>
<accession>A0ABD2N7K9</accession>
<keyword evidence="5" id="KW-0418">Kinase</keyword>
<evidence type="ECO:0008006" key="10">
    <source>
        <dbReference type="Google" id="ProtNLM"/>
    </source>
</evidence>
<organism evidence="8 9">
    <name type="scientific">Cryptolaemus montrouzieri</name>
    <dbReference type="NCBI Taxonomy" id="559131"/>
    <lineage>
        <taxon>Eukaryota</taxon>
        <taxon>Metazoa</taxon>
        <taxon>Ecdysozoa</taxon>
        <taxon>Arthropoda</taxon>
        <taxon>Hexapoda</taxon>
        <taxon>Insecta</taxon>
        <taxon>Pterygota</taxon>
        <taxon>Neoptera</taxon>
        <taxon>Endopterygota</taxon>
        <taxon>Coleoptera</taxon>
        <taxon>Polyphaga</taxon>
        <taxon>Cucujiformia</taxon>
        <taxon>Coccinelloidea</taxon>
        <taxon>Coccinellidae</taxon>
        <taxon>Scymninae</taxon>
        <taxon>Scymnini</taxon>
        <taxon>Cryptolaemus</taxon>
    </lineage>
</organism>
<evidence type="ECO:0000256" key="5">
    <source>
        <dbReference type="ARBA" id="ARBA00022777"/>
    </source>
</evidence>
<evidence type="ECO:0000313" key="9">
    <source>
        <dbReference type="Proteomes" id="UP001516400"/>
    </source>
</evidence>
<evidence type="ECO:0000256" key="3">
    <source>
        <dbReference type="ARBA" id="ARBA00022679"/>
    </source>
</evidence>
<comment type="caution">
    <text evidence="8">The sequence shown here is derived from an EMBL/GenBank/DDBJ whole genome shotgun (WGS) entry which is preliminary data.</text>
</comment>
<evidence type="ECO:0000313" key="8">
    <source>
        <dbReference type="EMBL" id="KAL3274658.1"/>
    </source>
</evidence>
<dbReference type="Proteomes" id="UP001516400">
    <property type="component" value="Unassembled WGS sequence"/>
</dbReference>
<keyword evidence="9" id="KW-1185">Reference proteome</keyword>
<keyword evidence="7" id="KW-0175">Coiled coil</keyword>
<evidence type="ECO:0000256" key="7">
    <source>
        <dbReference type="SAM" id="Coils"/>
    </source>
</evidence>
<proteinExistence type="inferred from homology"/>
<evidence type="ECO:0000256" key="6">
    <source>
        <dbReference type="ARBA" id="ARBA00022840"/>
    </source>
</evidence>
<keyword evidence="4" id="KW-0547">Nucleotide-binding</keyword>
<comment type="similarity">
    <text evidence="1">Belongs to the protein kinase superfamily. STE Ser/Thr protein kinase family. MAP kinase kinase kinase subfamily.</text>
</comment>
<dbReference type="GO" id="GO:0004674">
    <property type="term" value="F:protein serine/threonine kinase activity"/>
    <property type="evidence" value="ECO:0007669"/>
    <property type="project" value="UniProtKB-KW"/>
</dbReference>